<keyword evidence="4 5" id="KW-0326">Glycosidase</keyword>
<dbReference type="PANTHER" id="PTHR43817">
    <property type="entry name" value="GLYCOSYL HYDROLASE"/>
    <property type="match status" value="1"/>
</dbReference>
<evidence type="ECO:0000313" key="7">
    <source>
        <dbReference type="EMBL" id="EDN83444.1"/>
    </source>
</evidence>
<evidence type="ECO:0000313" key="8">
    <source>
        <dbReference type="Proteomes" id="UP000003773"/>
    </source>
</evidence>
<gene>
    <name evidence="7" type="ORF">BIFADO_00351</name>
</gene>
<name>A7A3G1_BIFAD</name>
<evidence type="ECO:0000256" key="1">
    <source>
        <dbReference type="ARBA" id="ARBA00009865"/>
    </source>
</evidence>
<dbReference type="PIRSF" id="PIRSF025414">
    <property type="entry name" value="Alpha-L-arabinofuranosidase"/>
    <property type="match status" value="1"/>
</dbReference>
<dbReference type="Proteomes" id="UP000003773">
    <property type="component" value="Unassembled WGS sequence"/>
</dbReference>
<dbReference type="InterPro" id="IPR023296">
    <property type="entry name" value="Glyco_hydro_beta-prop_sf"/>
</dbReference>
<dbReference type="SUPFAM" id="SSF75005">
    <property type="entry name" value="Arabinanase/levansucrase/invertase"/>
    <property type="match status" value="1"/>
</dbReference>
<dbReference type="GO" id="GO:0004553">
    <property type="term" value="F:hydrolase activity, hydrolyzing O-glycosyl compounds"/>
    <property type="evidence" value="ECO:0007669"/>
    <property type="project" value="InterPro"/>
</dbReference>
<sequence>MAQTMDAHARRRHRIQASSDNDAPKLLQRCKNDIFNVVNTGTTDWEGLNMVVYNNPIVLQRADPWVLKVDGEYYFTASDPEYNCIAIRHASSINDLQKAPETVVWRKHESGPASIYIWAPELHRINGAWYIYFAGAATDFEASGLPTHRMFVLENTDDDPTSDNWVEKGQIITPIDSFALDATTEVIDGVQYLVWAQKDPAIEGNSNLYIAKMANPWTLGSEPVMLTKPEYDWECIDFLVNEGPAFLFHENKIYITYSASGTGVPYAVGLLTAERGSDLLDKASWTKSPVPVFKTCAENGQYGPGHNSFTKSEDGTEDLMIYHCRNYTEIKGDPLFDPNRHARVGVVKWTADGPDFGVPEPDNLWTPTTADVLPADGGPLAGTPAVGH</sequence>
<dbReference type="GO" id="GO:0005975">
    <property type="term" value="P:carbohydrate metabolic process"/>
    <property type="evidence" value="ECO:0007669"/>
    <property type="project" value="InterPro"/>
</dbReference>
<dbReference type="AlphaFoldDB" id="A7A3G1"/>
<dbReference type="HOGENOM" id="CLU_009397_2_1_11"/>
<dbReference type="PANTHER" id="PTHR43817:SF1">
    <property type="entry name" value="HYDROLASE, FAMILY 43, PUTATIVE (AFU_ORTHOLOGUE AFUA_3G01660)-RELATED"/>
    <property type="match status" value="1"/>
</dbReference>
<keyword evidence="3 5" id="KW-0378">Hydrolase</keyword>
<dbReference type="Gene3D" id="2.115.10.20">
    <property type="entry name" value="Glycosyl hydrolase domain, family 43"/>
    <property type="match status" value="1"/>
</dbReference>
<comment type="caution">
    <text evidence="7">The sequence shown here is derived from an EMBL/GenBank/DDBJ whole genome shotgun (WGS) entry which is preliminary data.</text>
</comment>
<dbReference type="EMBL" id="AAXD02000018">
    <property type="protein sequence ID" value="EDN83444.1"/>
    <property type="molecule type" value="Genomic_DNA"/>
</dbReference>
<evidence type="ECO:0000256" key="4">
    <source>
        <dbReference type="ARBA" id="ARBA00023295"/>
    </source>
</evidence>
<accession>A7A3G1</accession>
<reference evidence="7 8" key="2">
    <citation type="submission" date="2007-05" db="EMBL/GenBank/DDBJ databases">
        <title>Draft genome sequence of Bifidobacterium adolescentis (L2-32).</title>
        <authorList>
            <person name="Sudarsanam P."/>
            <person name="Ley R."/>
            <person name="Guruge J."/>
            <person name="Turnbaugh P.J."/>
            <person name="Mahowald M."/>
            <person name="Liep D."/>
            <person name="Gordon J."/>
        </authorList>
    </citation>
    <scope>NUCLEOTIDE SEQUENCE [LARGE SCALE GENOMIC DNA]</scope>
    <source>
        <strain evidence="7 8">L2-32</strain>
    </source>
</reference>
<dbReference type="CDD" id="cd18817">
    <property type="entry name" value="GH43f_LbAraf43-like"/>
    <property type="match status" value="1"/>
</dbReference>
<evidence type="ECO:0000256" key="3">
    <source>
        <dbReference type="ARBA" id="ARBA00022801"/>
    </source>
</evidence>
<keyword evidence="2" id="KW-0732">Signal</keyword>
<reference evidence="7 8" key="1">
    <citation type="submission" date="2007-04" db="EMBL/GenBank/DDBJ databases">
        <authorList>
            <person name="Fulton L."/>
            <person name="Clifton S."/>
            <person name="Fulton B."/>
            <person name="Xu J."/>
            <person name="Minx P."/>
            <person name="Pepin K.H."/>
            <person name="Johnson M."/>
            <person name="Thiruvilangam P."/>
            <person name="Bhonagiri V."/>
            <person name="Nash W.E."/>
            <person name="Mardis E.R."/>
            <person name="Wilson R.K."/>
        </authorList>
    </citation>
    <scope>NUCLEOTIDE SEQUENCE [LARGE SCALE GENOMIC DNA]</scope>
    <source>
        <strain evidence="7 8">L2-32</strain>
    </source>
</reference>
<dbReference type="Pfam" id="PF04616">
    <property type="entry name" value="Glyco_hydro_43"/>
    <property type="match status" value="1"/>
</dbReference>
<proteinExistence type="inferred from homology"/>
<dbReference type="InterPro" id="IPR006710">
    <property type="entry name" value="Glyco_hydro_43"/>
</dbReference>
<dbReference type="InterPro" id="IPR016828">
    <property type="entry name" value="Alpha-L-arabinofuranosidase"/>
</dbReference>
<feature type="region of interest" description="Disordered" evidence="6">
    <location>
        <begin position="1"/>
        <end position="22"/>
    </location>
</feature>
<evidence type="ECO:0000256" key="6">
    <source>
        <dbReference type="SAM" id="MobiDB-lite"/>
    </source>
</evidence>
<comment type="similarity">
    <text evidence="1 5">Belongs to the glycosyl hydrolase 43 family.</text>
</comment>
<organism evidence="7 8">
    <name type="scientific">Bifidobacterium adolescentis L2-32</name>
    <dbReference type="NCBI Taxonomy" id="411481"/>
    <lineage>
        <taxon>Bacteria</taxon>
        <taxon>Bacillati</taxon>
        <taxon>Actinomycetota</taxon>
        <taxon>Actinomycetes</taxon>
        <taxon>Bifidobacteriales</taxon>
        <taxon>Bifidobacteriaceae</taxon>
        <taxon>Bifidobacterium</taxon>
    </lineage>
</organism>
<feature type="region of interest" description="Disordered" evidence="6">
    <location>
        <begin position="369"/>
        <end position="388"/>
    </location>
</feature>
<evidence type="ECO:0000256" key="5">
    <source>
        <dbReference type="RuleBase" id="RU361187"/>
    </source>
</evidence>
<protein>
    <submittedName>
        <fullName evidence="7">Glycosyl hydrolase, family 43</fullName>
    </submittedName>
</protein>
<evidence type="ECO:0000256" key="2">
    <source>
        <dbReference type="ARBA" id="ARBA00022729"/>
    </source>
</evidence>